<protein>
    <submittedName>
        <fullName evidence="1">Uncharacterized protein</fullName>
    </submittedName>
</protein>
<reference evidence="1" key="2">
    <citation type="journal article" date="2015" name="Fish Shellfish Immunol.">
        <title>Early steps in the European eel (Anguilla anguilla)-Vibrio vulnificus interaction in the gills: Role of the RtxA13 toxin.</title>
        <authorList>
            <person name="Callol A."/>
            <person name="Pajuelo D."/>
            <person name="Ebbesson L."/>
            <person name="Teles M."/>
            <person name="MacKenzie S."/>
            <person name="Amaro C."/>
        </authorList>
    </citation>
    <scope>NUCLEOTIDE SEQUENCE</scope>
</reference>
<dbReference type="EMBL" id="GBXM01004129">
    <property type="protein sequence ID" value="JAI04449.1"/>
    <property type="molecule type" value="Transcribed_RNA"/>
</dbReference>
<reference evidence="1" key="1">
    <citation type="submission" date="2014-11" db="EMBL/GenBank/DDBJ databases">
        <authorList>
            <person name="Amaro Gonzalez C."/>
        </authorList>
    </citation>
    <scope>NUCLEOTIDE SEQUENCE</scope>
</reference>
<dbReference type="AlphaFoldDB" id="A0A0E9XRZ2"/>
<proteinExistence type="predicted"/>
<accession>A0A0E9XRZ2</accession>
<sequence length="24" mass="2930">MLSTCWMLFLHSPVQLIPNHLYWV</sequence>
<organism evidence="1">
    <name type="scientific">Anguilla anguilla</name>
    <name type="common">European freshwater eel</name>
    <name type="synonym">Muraena anguilla</name>
    <dbReference type="NCBI Taxonomy" id="7936"/>
    <lineage>
        <taxon>Eukaryota</taxon>
        <taxon>Metazoa</taxon>
        <taxon>Chordata</taxon>
        <taxon>Craniata</taxon>
        <taxon>Vertebrata</taxon>
        <taxon>Euteleostomi</taxon>
        <taxon>Actinopterygii</taxon>
        <taxon>Neopterygii</taxon>
        <taxon>Teleostei</taxon>
        <taxon>Anguilliformes</taxon>
        <taxon>Anguillidae</taxon>
        <taxon>Anguilla</taxon>
    </lineage>
</organism>
<name>A0A0E9XRZ2_ANGAN</name>
<evidence type="ECO:0000313" key="1">
    <source>
        <dbReference type="EMBL" id="JAI04449.1"/>
    </source>
</evidence>